<name>A0ABX8UYQ7_9BURK</name>
<reference evidence="2 3" key="1">
    <citation type="submission" date="2021-07" db="EMBL/GenBank/DDBJ databases">
        <title>Paraburkholderia edwinii protects Aspergillus sp. from phenazines by acting as a toxin sponge.</title>
        <authorList>
            <person name="Dahlstrom K.M."/>
            <person name="Newman D.K."/>
        </authorList>
    </citation>
    <scope>NUCLEOTIDE SEQUENCE [LARGE SCALE GENOMIC DNA]</scope>
    <source>
        <strain evidence="2 3">Pe01</strain>
    </source>
</reference>
<evidence type="ECO:0000313" key="2">
    <source>
        <dbReference type="EMBL" id="QYD73786.1"/>
    </source>
</evidence>
<proteinExistence type="predicted"/>
<feature type="domain" description="HTH iclR-type" evidence="1">
    <location>
        <begin position="24"/>
        <end position="56"/>
    </location>
</feature>
<dbReference type="Pfam" id="PF09339">
    <property type="entry name" value="HTH_IclR"/>
    <property type="match status" value="1"/>
</dbReference>
<dbReference type="InterPro" id="IPR005471">
    <property type="entry name" value="Tscrpt_reg_IclR_N"/>
</dbReference>
<dbReference type="Proteomes" id="UP000826462">
    <property type="component" value="Chromosome 2"/>
</dbReference>
<keyword evidence="3" id="KW-1185">Reference proteome</keyword>
<dbReference type="InterPro" id="IPR036390">
    <property type="entry name" value="WH_DNA-bd_sf"/>
</dbReference>
<dbReference type="SUPFAM" id="SSF46785">
    <property type="entry name" value="Winged helix' DNA-binding domain"/>
    <property type="match status" value="1"/>
</dbReference>
<dbReference type="Gene3D" id="1.10.10.10">
    <property type="entry name" value="Winged helix-like DNA-binding domain superfamily/Winged helix DNA-binding domain"/>
    <property type="match status" value="1"/>
</dbReference>
<organism evidence="2 3">
    <name type="scientific">Paraburkholderia edwinii</name>
    <dbReference type="NCBI Taxonomy" id="2861782"/>
    <lineage>
        <taxon>Bacteria</taxon>
        <taxon>Pseudomonadati</taxon>
        <taxon>Pseudomonadota</taxon>
        <taxon>Betaproteobacteria</taxon>
        <taxon>Burkholderiales</taxon>
        <taxon>Burkholderiaceae</taxon>
        <taxon>Paraburkholderia</taxon>
    </lineage>
</organism>
<protein>
    <submittedName>
        <fullName evidence="2">Helix-turn-helix domain-containing protein</fullName>
    </submittedName>
</protein>
<accession>A0ABX8UYQ7</accession>
<evidence type="ECO:0000259" key="1">
    <source>
        <dbReference type="Pfam" id="PF09339"/>
    </source>
</evidence>
<sequence>MNDPQVQLVVVLGELWGARNESPDKPWSLAKLSKRAQLPMSTLRRLLTELTAAGLVDVELRPDGTGSAVLTEQGAHVCADLFSA</sequence>
<evidence type="ECO:0000313" key="3">
    <source>
        <dbReference type="Proteomes" id="UP000826462"/>
    </source>
</evidence>
<gene>
    <name evidence="2" type="ORF">KZJ38_26280</name>
</gene>
<dbReference type="EMBL" id="CP080096">
    <property type="protein sequence ID" value="QYD73786.1"/>
    <property type="molecule type" value="Genomic_DNA"/>
</dbReference>
<dbReference type="InterPro" id="IPR036388">
    <property type="entry name" value="WH-like_DNA-bd_sf"/>
</dbReference>